<protein>
    <recommendedName>
        <fullName evidence="8">ABC transporter substrate-binding protein</fullName>
    </recommendedName>
</protein>
<evidence type="ECO:0000256" key="2">
    <source>
        <dbReference type="ARBA" id="ARBA00008520"/>
    </source>
</evidence>
<dbReference type="EMBL" id="CP019434">
    <property type="protein sequence ID" value="APZ44764.1"/>
    <property type="molecule type" value="Genomic_DNA"/>
</dbReference>
<dbReference type="PANTHER" id="PTHR43649">
    <property type="entry name" value="ARABINOSE-BINDING PROTEIN-RELATED"/>
    <property type="match status" value="1"/>
</dbReference>
<proteinExistence type="inferred from homology"/>
<reference evidence="6 7" key="1">
    <citation type="submission" date="2017-01" db="EMBL/GenBank/DDBJ databases">
        <title>Draft sequence of Acidihalobacter ferrooxidans strain DSM 14175 (strain V8).</title>
        <authorList>
            <person name="Khaleque H.N."/>
            <person name="Ramsay J.P."/>
            <person name="Murphy R.J.T."/>
            <person name="Kaksonen A.H."/>
            <person name="Boxall N.J."/>
            <person name="Watkin E.L.J."/>
        </authorList>
    </citation>
    <scope>NUCLEOTIDE SEQUENCE [LARGE SCALE GENOMIC DNA]</scope>
    <source>
        <strain evidence="6 7">V8</strain>
    </source>
</reference>
<dbReference type="SUPFAM" id="SSF53850">
    <property type="entry name" value="Periplasmic binding protein-like II"/>
    <property type="match status" value="1"/>
</dbReference>
<comment type="similarity">
    <text evidence="2">Belongs to the bacterial solute-binding protein 1 family.</text>
</comment>
<dbReference type="InterPro" id="IPR050490">
    <property type="entry name" value="Bact_solute-bd_prot1"/>
</dbReference>
<evidence type="ECO:0000256" key="4">
    <source>
        <dbReference type="ARBA" id="ARBA00022729"/>
    </source>
</evidence>
<dbReference type="PANTHER" id="PTHR43649:SF34">
    <property type="entry name" value="ABC TRANSPORTER PERIPLASMIC-BINDING PROTEIN YCJN-RELATED"/>
    <property type="match status" value="1"/>
</dbReference>
<feature type="signal peptide" evidence="5">
    <location>
        <begin position="1"/>
        <end position="23"/>
    </location>
</feature>
<dbReference type="AlphaFoldDB" id="A0A1P8ULT8"/>
<evidence type="ECO:0000256" key="5">
    <source>
        <dbReference type="SAM" id="SignalP"/>
    </source>
</evidence>
<gene>
    <name evidence="6" type="ORF">BW247_15675</name>
</gene>
<dbReference type="Pfam" id="PF01547">
    <property type="entry name" value="SBP_bac_1"/>
    <property type="match status" value="1"/>
</dbReference>
<comment type="subcellular location">
    <subcellularLocation>
        <location evidence="1">Periplasm</location>
    </subcellularLocation>
</comment>
<keyword evidence="4 5" id="KW-0732">Signal</keyword>
<dbReference type="STRING" id="1765967.BW247_15675"/>
<evidence type="ECO:0000256" key="3">
    <source>
        <dbReference type="ARBA" id="ARBA00022448"/>
    </source>
</evidence>
<accession>A0A1P8ULT8</accession>
<dbReference type="OrthoDB" id="9808332at2"/>
<evidence type="ECO:0000256" key="1">
    <source>
        <dbReference type="ARBA" id="ARBA00004418"/>
    </source>
</evidence>
<sequence>MFARKRLRGVWVAALLGAGWALAAPGPAQAAGVTVSIACGSVGAPNHITCVKASKQWAAKTGNYVKFVTTPYSSSARLALYEQWLAAHANIDVLMTDVYYPGILKKDLVDLTPYFKNKRDKFFPAYLKVDTIDGKLLAVPWFAAVGVMYYRKDLLQKYGLKPPKTWAELTADAKLVQAKERAAGHPNFWGFVWQGKAYEGLTCDAVEWLASDGAGSIVAPDGKVTIDNPRAVAALTRAKDWIGTISPRGVLSSQEPQSLQMFYSGNALFMRNWPYVWSIVQKPDSPLKGKVGVMMIPKGSGAEGRNAGTIGGWALALSKYGQHREASISLIKYLTSYDVQRMRFLEGALMPTRMALYKDQAVVDKAPVMKIFYQAISHASPRPTAQTGAKYNRVSSIFYTDVHQMLLGEMTPQATVRTIAARLNALSDHGKHW</sequence>
<keyword evidence="3" id="KW-0813">Transport</keyword>
<feature type="chain" id="PRO_5012207803" description="ABC transporter substrate-binding protein" evidence="5">
    <location>
        <begin position="24"/>
        <end position="433"/>
    </location>
</feature>
<dbReference type="Gene3D" id="3.40.190.10">
    <property type="entry name" value="Periplasmic binding protein-like II"/>
    <property type="match status" value="2"/>
</dbReference>
<keyword evidence="7" id="KW-1185">Reference proteome</keyword>
<organism evidence="6 7">
    <name type="scientific">Acidihalobacter ferrooxydans</name>
    <dbReference type="NCBI Taxonomy" id="1765967"/>
    <lineage>
        <taxon>Bacteria</taxon>
        <taxon>Pseudomonadati</taxon>
        <taxon>Pseudomonadota</taxon>
        <taxon>Gammaproteobacteria</taxon>
        <taxon>Chromatiales</taxon>
        <taxon>Ectothiorhodospiraceae</taxon>
        <taxon>Acidihalobacter</taxon>
    </lineage>
</organism>
<evidence type="ECO:0000313" key="6">
    <source>
        <dbReference type="EMBL" id="APZ44764.1"/>
    </source>
</evidence>
<dbReference type="InterPro" id="IPR006059">
    <property type="entry name" value="SBP"/>
</dbReference>
<evidence type="ECO:0008006" key="8">
    <source>
        <dbReference type="Google" id="ProtNLM"/>
    </source>
</evidence>
<evidence type="ECO:0000313" key="7">
    <source>
        <dbReference type="Proteomes" id="UP000243807"/>
    </source>
</evidence>
<name>A0A1P8ULT8_9GAMM</name>
<dbReference type="CDD" id="cd14750">
    <property type="entry name" value="PBP2_TMBP"/>
    <property type="match status" value="1"/>
</dbReference>
<dbReference type="KEGG" id="afy:BW247_15675"/>
<dbReference type="Proteomes" id="UP000243807">
    <property type="component" value="Chromosome"/>
</dbReference>
<dbReference type="GO" id="GO:0042597">
    <property type="term" value="C:periplasmic space"/>
    <property type="evidence" value="ECO:0007669"/>
    <property type="project" value="UniProtKB-SubCell"/>
</dbReference>